<evidence type="ECO:0000259" key="3">
    <source>
        <dbReference type="Pfam" id="PF03446"/>
    </source>
</evidence>
<dbReference type="OrthoDB" id="435038at2759"/>
<dbReference type="InterPro" id="IPR036291">
    <property type="entry name" value="NAD(P)-bd_dom_sf"/>
</dbReference>
<proteinExistence type="inferred from homology"/>
<dbReference type="InterPro" id="IPR006115">
    <property type="entry name" value="6PGDH_NADP-bd"/>
</dbReference>
<comment type="similarity">
    <text evidence="1">Belongs to the HIBADH-related family. NP60 subfamily.</text>
</comment>
<dbReference type="AlphaFoldDB" id="A0A166J7R7"/>
<feature type="domain" description="6-phosphogluconate dehydrogenase NADP-binding" evidence="3">
    <location>
        <begin position="35"/>
        <end position="186"/>
    </location>
</feature>
<dbReference type="GO" id="GO:0050661">
    <property type="term" value="F:NADP binding"/>
    <property type="evidence" value="ECO:0007669"/>
    <property type="project" value="InterPro"/>
</dbReference>
<dbReference type="InterPro" id="IPR051265">
    <property type="entry name" value="HIBADH-related_NP60_sf"/>
</dbReference>
<feature type="region of interest" description="Disordered" evidence="2">
    <location>
        <begin position="1"/>
        <end position="26"/>
    </location>
</feature>
<dbReference type="Proteomes" id="UP000076798">
    <property type="component" value="Unassembled WGS sequence"/>
</dbReference>
<dbReference type="STRING" id="1314776.A0A166J7R7"/>
<evidence type="ECO:0000256" key="2">
    <source>
        <dbReference type="SAM" id="MobiDB-lite"/>
    </source>
</evidence>
<reference evidence="5 6" key="1">
    <citation type="journal article" date="2016" name="Mol. Biol. Evol.">
        <title>Comparative Genomics of Early-Diverging Mushroom-Forming Fungi Provides Insights into the Origins of Lignocellulose Decay Capabilities.</title>
        <authorList>
            <person name="Nagy L.G."/>
            <person name="Riley R."/>
            <person name="Tritt A."/>
            <person name="Adam C."/>
            <person name="Daum C."/>
            <person name="Floudas D."/>
            <person name="Sun H."/>
            <person name="Yadav J.S."/>
            <person name="Pangilinan J."/>
            <person name="Larsson K.H."/>
            <person name="Matsuura K."/>
            <person name="Barry K."/>
            <person name="Labutti K."/>
            <person name="Kuo R."/>
            <person name="Ohm R.A."/>
            <person name="Bhattacharya S.S."/>
            <person name="Shirouzu T."/>
            <person name="Yoshinaga Y."/>
            <person name="Martin F.M."/>
            <person name="Grigoriev I.V."/>
            <person name="Hibbett D.S."/>
        </authorList>
    </citation>
    <scope>NUCLEOTIDE SEQUENCE [LARGE SCALE GENOMIC DNA]</scope>
    <source>
        <strain evidence="5 6">HHB10207 ss-3</strain>
    </source>
</reference>
<dbReference type="PANTHER" id="PTHR43580">
    <property type="entry name" value="OXIDOREDUCTASE GLYR1-RELATED"/>
    <property type="match status" value="1"/>
</dbReference>
<dbReference type="GO" id="GO:0051287">
    <property type="term" value="F:NAD binding"/>
    <property type="evidence" value="ECO:0007669"/>
    <property type="project" value="InterPro"/>
</dbReference>
<name>A0A166J7R7_9AGAM</name>
<dbReference type="InterPro" id="IPR013328">
    <property type="entry name" value="6PGD_dom2"/>
</dbReference>
<dbReference type="Pfam" id="PF14833">
    <property type="entry name" value="NAD_binding_11"/>
    <property type="match status" value="1"/>
</dbReference>
<evidence type="ECO:0000313" key="6">
    <source>
        <dbReference type="Proteomes" id="UP000076798"/>
    </source>
</evidence>
<evidence type="ECO:0000259" key="4">
    <source>
        <dbReference type="Pfam" id="PF14833"/>
    </source>
</evidence>
<dbReference type="SUPFAM" id="SSF48179">
    <property type="entry name" value="6-phosphogluconate dehydrogenase C-terminal domain-like"/>
    <property type="match status" value="1"/>
</dbReference>
<dbReference type="InterPro" id="IPR029154">
    <property type="entry name" value="HIBADH-like_NADP-bd"/>
</dbReference>
<sequence>MSLSPSHSDHHTPSKGHAGLPFSRPPTPSVHTPVIGWVGLGAMGYQMAKNLATHSHSHPAGSGPVLVYNRTASRTEALLKELGHKVRVADSPAQIALECDVIFTSLGTDEAVKSVYAAFKAALENAKLDKPKIFVETSTIYPTLAGELDSLLSSIEHTHFLTAPVFGPPAAAAKSQLVMVMSGDYRSKKVVGYLVVPGVVKKVIDLGGNVEKAPTFKLLGNSLILGSIELLGEAMTLADKSGVGTDNLYEFVKATKPALRSFTSDFMPAAPFLNYGKKMLDNEFDGSKGFAIDGGIKDATHIRRLLTAHNSPMPVIDIAHQHLLTARALHQAEEAKGVAKNEILDWSALVAGSRVAAGRPPFTYEEETKVVKE</sequence>
<dbReference type="PANTHER" id="PTHR43580:SF8">
    <property type="entry name" value="6-PHOSPHOGLUCONATE DEHYDROGENASE NADP-BINDING DOMAIN-CONTAINING PROTEIN-RELATED"/>
    <property type="match status" value="1"/>
</dbReference>
<evidence type="ECO:0000313" key="5">
    <source>
        <dbReference type="EMBL" id="KZT44460.1"/>
    </source>
</evidence>
<gene>
    <name evidence="5" type="ORF">SISSUDRAFT_1029141</name>
</gene>
<dbReference type="EMBL" id="KV428004">
    <property type="protein sequence ID" value="KZT44460.1"/>
    <property type="molecule type" value="Genomic_DNA"/>
</dbReference>
<organism evidence="5 6">
    <name type="scientific">Sistotremastrum suecicum HHB10207 ss-3</name>
    <dbReference type="NCBI Taxonomy" id="1314776"/>
    <lineage>
        <taxon>Eukaryota</taxon>
        <taxon>Fungi</taxon>
        <taxon>Dikarya</taxon>
        <taxon>Basidiomycota</taxon>
        <taxon>Agaricomycotina</taxon>
        <taxon>Agaricomycetes</taxon>
        <taxon>Sistotremastrales</taxon>
        <taxon>Sistotremastraceae</taxon>
        <taxon>Sistotremastrum</taxon>
    </lineage>
</organism>
<evidence type="ECO:0000256" key="1">
    <source>
        <dbReference type="ARBA" id="ARBA00007598"/>
    </source>
</evidence>
<dbReference type="Pfam" id="PF03446">
    <property type="entry name" value="NAD_binding_2"/>
    <property type="match status" value="1"/>
</dbReference>
<dbReference type="InterPro" id="IPR008927">
    <property type="entry name" value="6-PGluconate_DH-like_C_sf"/>
</dbReference>
<dbReference type="SUPFAM" id="SSF51735">
    <property type="entry name" value="NAD(P)-binding Rossmann-fold domains"/>
    <property type="match status" value="1"/>
</dbReference>
<dbReference type="Gene3D" id="3.40.50.720">
    <property type="entry name" value="NAD(P)-binding Rossmann-like Domain"/>
    <property type="match status" value="1"/>
</dbReference>
<accession>A0A166J7R7</accession>
<keyword evidence="6" id="KW-1185">Reference proteome</keyword>
<protein>
    <submittedName>
        <fullName evidence="5">NAD(P)-binding protein</fullName>
    </submittedName>
</protein>
<dbReference type="Gene3D" id="1.10.1040.10">
    <property type="entry name" value="N-(1-d-carboxylethyl)-l-norvaline Dehydrogenase, domain 2"/>
    <property type="match status" value="1"/>
</dbReference>
<feature type="domain" description="3-hydroxyisobutyrate dehydrogenase-like NAD-binding" evidence="4">
    <location>
        <begin position="215"/>
        <end position="333"/>
    </location>
</feature>